<dbReference type="GO" id="GO:0045202">
    <property type="term" value="C:synapse"/>
    <property type="evidence" value="ECO:0007669"/>
    <property type="project" value="GOC"/>
</dbReference>
<dbReference type="PRINTS" id="PR01282">
    <property type="entry name" value="COUPTNFACTOR"/>
</dbReference>
<feature type="compositionally biased region" description="Polar residues" evidence="13">
    <location>
        <begin position="154"/>
        <end position="169"/>
    </location>
</feature>
<comment type="similarity">
    <text evidence="2">Belongs to the nuclear hormone receptor family. NR2 subfamily.</text>
</comment>
<dbReference type="GO" id="GO:0042331">
    <property type="term" value="P:phototaxis"/>
    <property type="evidence" value="ECO:0007669"/>
    <property type="project" value="UniProtKB-ARBA"/>
</dbReference>
<dbReference type="SMART" id="SM00399">
    <property type="entry name" value="ZnF_C4"/>
    <property type="match status" value="1"/>
</dbReference>
<keyword evidence="5 12" id="KW-0862">Zinc</keyword>
<dbReference type="Pfam" id="PF00104">
    <property type="entry name" value="Hormone_recep"/>
    <property type="match status" value="1"/>
</dbReference>
<dbReference type="InterPro" id="IPR013088">
    <property type="entry name" value="Znf_NHR/GATA"/>
</dbReference>
<dbReference type="PROSITE" id="PS51843">
    <property type="entry name" value="NR_LBD"/>
    <property type="match status" value="1"/>
</dbReference>
<dbReference type="Pfam" id="PF00105">
    <property type="entry name" value="zf-C4"/>
    <property type="match status" value="1"/>
</dbReference>
<comment type="subcellular location">
    <subcellularLocation>
        <location evidence="1 12">Nucleus</location>
    </subcellularLocation>
</comment>
<dbReference type="GO" id="GO:0003700">
    <property type="term" value="F:DNA-binding transcription factor activity"/>
    <property type="evidence" value="ECO:0007669"/>
    <property type="project" value="InterPro"/>
</dbReference>
<dbReference type="Proteomes" id="UP000046395">
    <property type="component" value="Unassembled WGS sequence"/>
</dbReference>
<evidence type="ECO:0000313" key="16">
    <source>
        <dbReference type="Proteomes" id="UP000046395"/>
    </source>
</evidence>
<keyword evidence="3 12" id="KW-0479">Metal-binding</keyword>
<dbReference type="InterPro" id="IPR050274">
    <property type="entry name" value="Nuclear_hormone_rcpt_NR2"/>
</dbReference>
<dbReference type="GO" id="GO:0005634">
    <property type="term" value="C:nucleus"/>
    <property type="evidence" value="ECO:0007669"/>
    <property type="project" value="UniProtKB-SubCell"/>
</dbReference>
<evidence type="ECO:0000259" key="14">
    <source>
        <dbReference type="PROSITE" id="PS51030"/>
    </source>
</evidence>
<feature type="domain" description="Nuclear receptor" evidence="14">
    <location>
        <begin position="174"/>
        <end position="249"/>
    </location>
</feature>
<feature type="region of interest" description="Disordered" evidence="13">
    <location>
        <begin position="38"/>
        <end position="106"/>
    </location>
</feature>
<evidence type="ECO:0000256" key="12">
    <source>
        <dbReference type="RuleBase" id="RU004334"/>
    </source>
</evidence>
<dbReference type="PROSITE" id="PS51030">
    <property type="entry name" value="NUCLEAR_REC_DBD_2"/>
    <property type="match status" value="1"/>
</dbReference>
<dbReference type="Gene3D" id="3.30.50.10">
    <property type="entry name" value="Erythroid Transcription Factor GATA-1, subunit A"/>
    <property type="match status" value="1"/>
</dbReference>
<dbReference type="Gene3D" id="1.10.565.10">
    <property type="entry name" value="Retinoid X Receptor"/>
    <property type="match status" value="1"/>
</dbReference>
<comment type="function">
    <text evidence="11">Receptor that is required in photoreceptors R1, R3, R4 and R6 during eye development; generation of the ganglion mother cell-2 (GMC-2) fate in the nb7-3 lineage, coinciding with the transition in the expression of HB to KR in the neuroblasts (NBs).</text>
</comment>
<dbReference type="FunFam" id="1.10.565.10:FF:000003">
    <property type="entry name" value="Coup transcription factor 2 isoform 1"/>
    <property type="match status" value="1"/>
</dbReference>
<proteinExistence type="inferred from homology"/>
<dbReference type="GO" id="GO:0007510">
    <property type="term" value="P:cardioblast cell fate determination"/>
    <property type="evidence" value="ECO:0007669"/>
    <property type="project" value="UniProtKB-ARBA"/>
</dbReference>
<feature type="compositionally biased region" description="Polar residues" evidence="13">
    <location>
        <begin position="131"/>
        <end position="146"/>
    </location>
</feature>
<dbReference type="PROSITE" id="PS00031">
    <property type="entry name" value="NUCLEAR_REC_DBD_1"/>
    <property type="match status" value="1"/>
</dbReference>
<accession>A0A5S6QAH3</accession>
<dbReference type="GO" id="GO:0046982">
    <property type="term" value="F:protein heterodimerization activity"/>
    <property type="evidence" value="ECO:0007669"/>
    <property type="project" value="UniProtKB-ARBA"/>
</dbReference>
<keyword evidence="4 12" id="KW-0863">Zinc-finger</keyword>
<evidence type="ECO:0000259" key="15">
    <source>
        <dbReference type="PROSITE" id="PS51843"/>
    </source>
</evidence>
<evidence type="ECO:0000256" key="1">
    <source>
        <dbReference type="ARBA" id="ARBA00004123"/>
    </source>
</evidence>
<feature type="region of interest" description="Disordered" evidence="13">
    <location>
        <begin position="1"/>
        <end position="21"/>
    </location>
</feature>
<evidence type="ECO:0000256" key="11">
    <source>
        <dbReference type="ARBA" id="ARBA00058354"/>
    </source>
</evidence>
<dbReference type="PRINTS" id="PR00398">
    <property type="entry name" value="STRDHORMONER"/>
</dbReference>
<dbReference type="GO" id="GO:0043565">
    <property type="term" value="F:sequence-specific DNA binding"/>
    <property type="evidence" value="ECO:0007669"/>
    <property type="project" value="InterPro"/>
</dbReference>
<feature type="compositionally biased region" description="Polar residues" evidence="13">
    <location>
        <begin position="88"/>
        <end position="97"/>
    </location>
</feature>
<dbReference type="PANTHER" id="PTHR24083">
    <property type="entry name" value="NUCLEAR HORMONE RECEPTOR"/>
    <property type="match status" value="1"/>
</dbReference>
<evidence type="ECO:0000256" key="13">
    <source>
        <dbReference type="SAM" id="MobiDB-lite"/>
    </source>
</evidence>
<keyword evidence="6 12" id="KW-0805">Transcription regulation</keyword>
<evidence type="ECO:0000256" key="5">
    <source>
        <dbReference type="ARBA" id="ARBA00022833"/>
    </source>
</evidence>
<evidence type="ECO:0000256" key="10">
    <source>
        <dbReference type="ARBA" id="ARBA00023242"/>
    </source>
</evidence>
<protein>
    <submittedName>
        <fullName evidence="17">Nuclear receptor domain-containing protein</fullName>
    </submittedName>
</protein>
<keyword evidence="16" id="KW-1185">Reference proteome</keyword>
<feature type="compositionally biased region" description="Low complexity" evidence="13">
    <location>
        <begin position="66"/>
        <end position="85"/>
    </location>
</feature>
<dbReference type="CDD" id="cd06958">
    <property type="entry name" value="NR_DBD_COUP_TF"/>
    <property type="match status" value="1"/>
</dbReference>
<evidence type="ECO:0000256" key="7">
    <source>
        <dbReference type="ARBA" id="ARBA00023125"/>
    </source>
</evidence>
<feature type="domain" description="NR LBD" evidence="15">
    <location>
        <begin position="277"/>
        <end position="504"/>
    </location>
</feature>
<evidence type="ECO:0000256" key="4">
    <source>
        <dbReference type="ARBA" id="ARBA00022771"/>
    </source>
</evidence>
<dbReference type="InterPro" id="IPR001723">
    <property type="entry name" value="Nuclear_hrmn_rcpt"/>
</dbReference>
<dbReference type="SUPFAM" id="SSF48508">
    <property type="entry name" value="Nuclear receptor ligand-binding domain"/>
    <property type="match status" value="1"/>
</dbReference>
<dbReference type="GO" id="GO:0008270">
    <property type="term" value="F:zinc ion binding"/>
    <property type="evidence" value="ECO:0007669"/>
    <property type="project" value="UniProtKB-KW"/>
</dbReference>
<evidence type="ECO:0000313" key="17">
    <source>
        <dbReference type="WBParaSite" id="TMUE_1000004188.1"/>
    </source>
</evidence>
<dbReference type="STRING" id="70415.A0A5S6QAH3"/>
<evidence type="ECO:0000256" key="8">
    <source>
        <dbReference type="ARBA" id="ARBA00023163"/>
    </source>
</evidence>
<keyword evidence="9 12" id="KW-0675">Receptor</keyword>
<keyword evidence="10 12" id="KW-0539">Nucleus</keyword>
<keyword evidence="8 12" id="KW-0804">Transcription</keyword>
<feature type="compositionally biased region" description="Polar residues" evidence="13">
    <location>
        <begin position="11"/>
        <end position="21"/>
    </location>
</feature>
<evidence type="ECO:0000256" key="2">
    <source>
        <dbReference type="ARBA" id="ARBA00006421"/>
    </source>
</evidence>
<keyword evidence="7 12" id="KW-0238">DNA-binding</keyword>
<name>A0A5S6QAH3_TRIMR</name>
<evidence type="ECO:0000256" key="6">
    <source>
        <dbReference type="ARBA" id="ARBA00023015"/>
    </source>
</evidence>
<organism evidence="16 17">
    <name type="scientific">Trichuris muris</name>
    <name type="common">Mouse whipworm</name>
    <dbReference type="NCBI Taxonomy" id="70415"/>
    <lineage>
        <taxon>Eukaryota</taxon>
        <taxon>Metazoa</taxon>
        <taxon>Ecdysozoa</taxon>
        <taxon>Nematoda</taxon>
        <taxon>Enoplea</taxon>
        <taxon>Dorylaimia</taxon>
        <taxon>Trichinellida</taxon>
        <taxon>Trichuridae</taxon>
        <taxon>Trichuris</taxon>
    </lineage>
</organism>
<feature type="compositionally biased region" description="Polar residues" evidence="13">
    <location>
        <begin position="56"/>
        <end position="65"/>
    </location>
</feature>
<dbReference type="CDD" id="cd06948">
    <property type="entry name" value="NR_LBD_COUP-TF"/>
    <property type="match status" value="1"/>
</dbReference>
<feature type="region of interest" description="Disordered" evidence="13">
    <location>
        <begin position="123"/>
        <end position="169"/>
    </location>
</feature>
<dbReference type="AlphaFoldDB" id="A0A5S6QAH3"/>
<dbReference type="InterPro" id="IPR000536">
    <property type="entry name" value="Nucl_hrmn_rcpt_lig-bd"/>
</dbReference>
<dbReference type="GO" id="GO:0007270">
    <property type="term" value="P:neuron-neuron synaptic transmission"/>
    <property type="evidence" value="ECO:0007669"/>
    <property type="project" value="UniProtKB-ARBA"/>
</dbReference>
<dbReference type="SUPFAM" id="SSF57716">
    <property type="entry name" value="Glucocorticoid receptor-like (DNA-binding domain)"/>
    <property type="match status" value="1"/>
</dbReference>
<dbReference type="PRINTS" id="PR00047">
    <property type="entry name" value="STROIDFINGER"/>
</dbReference>
<dbReference type="FunFam" id="3.30.50.10:FF:000016">
    <property type="entry name" value="Nuclear receptor subfamily 2 group F member 1"/>
    <property type="match status" value="1"/>
</dbReference>
<dbReference type="InterPro" id="IPR035500">
    <property type="entry name" value="NHR-like_dom_sf"/>
</dbReference>
<dbReference type="SMART" id="SM00430">
    <property type="entry name" value="HOLI"/>
    <property type="match status" value="1"/>
</dbReference>
<evidence type="ECO:0000256" key="3">
    <source>
        <dbReference type="ARBA" id="ARBA00022723"/>
    </source>
</evidence>
<reference evidence="17" key="1">
    <citation type="submission" date="2019-12" db="UniProtKB">
        <authorList>
            <consortium name="WormBaseParasite"/>
        </authorList>
    </citation>
    <scope>IDENTIFICATION</scope>
</reference>
<sequence>MGFESQEIVVESSTSDQSWSSIEATPRACTFDQNCNSVSTQADHSSSRDSWLPSSPCQMTQETTKSGSDSGLTCSSGLGTTGDDSFSMCPTSMNNQQPDEHTSCLSDSIRVGPKAESLELMAAMSSRSDETPTSSVASSTDGFSSSTKEDASQKRFTSPLTSSGPSSDKQSTQFIECVVCHDKSSGKHYGQFTCEGCKSFFKRSVRRNLTYTCRSSKNCSIDVHHRNQCQYCRLKKCVKMGMRKEAVQRGRIPTNLNPYVSAVTFINGDSVANKQAYLSNFVTLLLRAEPYPLARFGAGILQSTSNVMSIDSLSELAARLLFSAVEWARNIPFFPELLVTDQVALLRMTWSELFILNAAQAGLPIHVAPLLAAACIHTSLMTAERVVAFMDHIRIFQDQIEKLKVLQVDSAEYSCLKAIVLFTTDACGLSEVGRIGTLQEKAQCALEEFCKAQYPNQANRFGKLLLRLPSLRSISSSVIEQLFFVRLVGKTPIETLIRDMLLSGNNLSWPYTQVS</sequence>
<evidence type="ECO:0000256" key="9">
    <source>
        <dbReference type="ARBA" id="ARBA00023170"/>
    </source>
</evidence>
<dbReference type="InterPro" id="IPR001628">
    <property type="entry name" value="Znf_hrmn_rcpt"/>
</dbReference>
<dbReference type="WBParaSite" id="TMUE_1000004188.1">
    <property type="protein sequence ID" value="TMUE_1000004188.1"/>
    <property type="gene ID" value="WBGene00288423"/>
</dbReference>